<dbReference type="InterPro" id="IPR046193">
    <property type="entry name" value="DUF6221"/>
</dbReference>
<evidence type="ECO:0000313" key="1">
    <source>
        <dbReference type="EMBL" id="MFC5053616.1"/>
    </source>
</evidence>
<dbReference type="EMBL" id="JBHSJB010000007">
    <property type="protein sequence ID" value="MFC5053616.1"/>
    <property type="molecule type" value="Genomic_DNA"/>
</dbReference>
<accession>A0ABV9XU33</accession>
<dbReference type="Proteomes" id="UP001595833">
    <property type="component" value="Unassembled WGS sequence"/>
</dbReference>
<sequence length="97" mass="11029">MITPEQLVWLREQIAETEKDVREGPEWPLWAILPSRMAARIADVLAQCEAHTAVLDHYERAEQGMHSPDAYELADGLVLAVALAYRHRPGYHAQWPA</sequence>
<reference evidence="2" key="1">
    <citation type="journal article" date="2019" name="Int. J. Syst. Evol. Microbiol.">
        <title>The Global Catalogue of Microorganisms (GCM) 10K type strain sequencing project: providing services to taxonomists for standard genome sequencing and annotation.</title>
        <authorList>
            <consortium name="The Broad Institute Genomics Platform"/>
            <consortium name="The Broad Institute Genome Sequencing Center for Infectious Disease"/>
            <person name="Wu L."/>
            <person name="Ma J."/>
        </authorList>
    </citation>
    <scope>NUCLEOTIDE SEQUENCE [LARGE SCALE GENOMIC DNA]</scope>
    <source>
        <strain evidence="2">KCTC 12848</strain>
    </source>
</reference>
<protein>
    <submittedName>
        <fullName evidence="1">DUF6221 family protein</fullName>
    </submittedName>
</protein>
<dbReference type="RefSeq" id="WP_344036476.1">
    <property type="nucleotide sequence ID" value="NZ_BAAAKE010000005.1"/>
</dbReference>
<keyword evidence="2" id="KW-1185">Reference proteome</keyword>
<organism evidence="1 2">
    <name type="scientific">Saccharothrix xinjiangensis</name>
    <dbReference type="NCBI Taxonomy" id="204798"/>
    <lineage>
        <taxon>Bacteria</taxon>
        <taxon>Bacillati</taxon>
        <taxon>Actinomycetota</taxon>
        <taxon>Actinomycetes</taxon>
        <taxon>Pseudonocardiales</taxon>
        <taxon>Pseudonocardiaceae</taxon>
        <taxon>Saccharothrix</taxon>
    </lineage>
</organism>
<evidence type="ECO:0000313" key="2">
    <source>
        <dbReference type="Proteomes" id="UP001595833"/>
    </source>
</evidence>
<proteinExistence type="predicted"/>
<name>A0ABV9XU33_9PSEU</name>
<gene>
    <name evidence="1" type="ORF">ACFPFM_07575</name>
</gene>
<dbReference type="Pfam" id="PF19730">
    <property type="entry name" value="DUF6221"/>
    <property type="match status" value="1"/>
</dbReference>
<comment type="caution">
    <text evidence="1">The sequence shown here is derived from an EMBL/GenBank/DDBJ whole genome shotgun (WGS) entry which is preliminary data.</text>
</comment>